<feature type="domain" description="HTH luxR-type" evidence="4">
    <location>
        <begin position="452"/>
        <end position="517"/>
    </location>
</feature>
<dbReference type="OrthoDB" id="3202170at2"/>
<reference evidence="5 6" key="1">
    <citation type="submission" date="2019-03" db="EMBL/GenBank/DDBJ databases">
        <authorList>
            <person name="Kim M.K.M."/>
        </authorList>
    </citation>
    <scope>NUCLEOTIDE SEQUENCE [LARGE SCALE GENOMIC DNA]</scope>
    <source>
        <strain evidence="5 6">18JY15-6</strain>
    </source>
</reference>
<dbReference type="GO" id="GO:0006355">
    <property type="term" value="P:regulation of DNA-templated transcription"/>
    <property type="evidence" value="ECO:0007669"/>
    <property type="project" value="InterPro"/>
</dbReference>
<dbReference type="SUPFAM" id="SSF46894">
    <property type="entry name" value="C-terminal effector domain of the bipartite response regulators"/>
    <property type="match status" value="1"/>
</dbReference>
<dbReference type="Gene3D" id="1.10.10.10">
    <property type="entry name" value="Winged helix-like DNA-binding domain superfamily/Winged helix DNA-binding domain"/>
    <property type="match status" value="1"/>
</dbReference>
<organism evidence="5 6">
    <name type="scientific">Nocardioides jejuensis</name>
    <dbReference type="NCBI Taxonomy" id="2502782"/>
    <lineage>
        <taxon>Bacteria</taxon>
        <taxon>Bacillati</taxon>
        <taxon>Actinomycetota</taxon>
        <taxon>Actinomycetes</taxon>
        <taxon>Propionibacteriales</taxon>
        <taxon>Nocardioidaceae</taxon>
        <taxon>Nocardioides</taxon>
    </lineage>
</organism>
<dbReference type="InterPro" id="IPR000792">
    <property type="entry name" value="Tscrpt_reg_LuxR_C"/>
</dbReference>
<proteinExistence type="predicted"/>
<dbReference type="GO" id="GO:0003677">
    <property type="term" value="F:DNA binding"/>
    <property type="evidence" value="ECO:0007669"/>
    <property type="project" value="UniProtKB-KW"/>
</dbReference>
<dbReference type="RefSeq" id="WP_131582890.1">
    <property type="nucleotide sequence ID" value="NZ_SJZJ01000010.1"/>
</dbReference>
<evidence type="ECO:0000313" key="6">
    <source>
        <dbReference type="Proteomes" id="UP000295453"/>
    </source>
</evidence>
<evidence type="ECO:0000256" key="3">
    <source>
        <dbReference type="ARBA" id="ARBA00023163"/>
    </source>
</evidence>
<sequence>MDPRPGQDSELQRLWAEMETGHMEDAATTAARLLVGTPERSVRAEVEGVIGLMLLRTGRLAESAARMRVAADLATVPAVKGLYLARAASANFLSGDVDACHLLAAQARILGERGRDPNVVAEALAAEAAVVHARGDPVAAARLAHRARDAAGREGPGAVSHAVTAIMLSAAWLDADRVADAEKALDDAIEVGRLAGIDLALPWLLGFRAVARFVAGDWGGSERDCSQLVTLAEATGNLVASPIGWGVAALVAAGRGDSFSARELVATAGVHRLSAVGSYGEDWLLLGRAVAATSAAEGHRHLVGAWYCSRQRPWFLMWRLIAPTLVRSALRVGDHELAVDVARVAENGAALMPLVAGARACADQCAGLVADDPERLARAVAAYAGVGRPYWKGKALLDLARCWMGRGESARALPLLREATDIFHDLDATRAAAQAGLLLAHASDASSRSVPVADPLDRLTRAERAVAARAGRGMTNPQIAEELCLSARTVQAHLSSVYAKLAIASRVQLAALVAGAEGLHG</sequence>
<keyword evidence="3" id="KW-0804">Transcription</keyword>
<dbReference type="PANTHER" id="PTHR44688:SF16">
    <property type="entry name" value="DNA-BINDING TRANSCRIPTIONAL ACTIVATOR DEVR_DOSR"/>
    <property type="match status" value="1"/>
</dbReference>
<dbReference type="EMBL" id="SJZJ01000010">
    <property type="protein sequence ID" value="TCJ28611.1"/>
    <property type="molecule type" value="Genomic_DNA"/>
</dbReference>
<dbReference type="PROSITE" id="PS00622">
    <property type="entry name" value="HTH_LUXR_1"/>
    <property type="match status" value="1"/>
</dbReference>
<dbReference type="Pfam" id="PF00196">
    <property type="entry name" value="GerE"/>
    <property type="match status" value="1"/>
</dbReference>
<name>A0A4R1CD01_9ACTN</name>
<keyword evidence="2" id="KW-0238">DNA-binding</keyword>
<protein>
    <submittedName>
        <fullName evidence="5">LuxR family transcriptional regulator</fullName>
    </submittedName>
</protein>
<dbReference type="PRINTS" id="PR00038">
    <property type="entry name" value="HTHLUXR"/>
</dbReference>
<keyword evidence="1" id="KW-0805">Transcription regulation</keyword>
<evidence type="ECO:0000256" key="1">
    <source>
        <dbReference type="ARBA" id="ARBA00023015"/>
    </source>
</evidence>
<dbReference type="InterPro" id="IPR016032">
    <property type="entry name" value="Sig_transdc_resp-reg_C-effctor"/>
</dbReference>
<dbReference type="InterPro" id="IPR036388">
    <property type="entry name" value="WH-like_DNA-bd_sf"/>
</dbReference>
<accession>A0A4R1CD01</accession>
<dbReference type="AlphaFoldDB" id="A0A4R1CD01"/>
<keyword evidence="6" id="KW-1185">Reference proteome</keyword>
<dbReference type="PANTHER" id="PTHR44688">
    <property type="entry name" value="DNA-BINDING TRANSCRIPTIONAL ACTIVATOR DEVR_DOSR"/>
    <property type="match status" value="1"/>
</dbReference>
<dbReference type="Proteomes" id="UP000295453">
    <property type="component" value="Unassembled WGS sequence"/>
</dbReference>
<comment type="caution">
    <text evidence="5">The sequence shown here is derived from an EMBL/GenBank/DDBJ whole genome shotgun (WGS) entry which is preliminary data.</text>
</comment>
<gene>
    <name evidence="5" type="ORF">EPD65_07845</name>
</gene>
<dbReference type="PROSITE" id="PS50043">
    <property type="entry name" value="HTH_LUXR_2"/>
    <property type="match status" value="1"/>
</dbReference>
<evidence type="ECO:0000313" key="5">
    <source>
        <dbReference type="EMBL" id="TCJ28611.1"/>
    </source>
</evidence>
<dbReference type="SMART" id="SM00421">
    <property type="entry name" value="HTH_LUXR"/>
    <property type="match status" value="1"/>
</dbReference>
<evidence type="ECO:0000256" key="2">
    <source>
        <dbReference type="ARBA" id="ARBA00023125"/>
    </source>
</evidence>
<dbReference type="CDD" id="cd06170">
    <property type="entry name" value="LuxR_C_like"/>
    <property type="match status" value="1"/>
</dbReference>
<evidence type="ECO:0000259" key="4">
    <source>
        <dbReference type="PROSITE" id="PS50043"/>
    </source>
</evidence>